<dbReference type="Gene3D" id="3.10.290.10">
    <property type="entry name" value="RNA-binding S4 domain"/>
    <property type="match status" value="1"/>
</dbReference>
<dbReference type="PROSITE" id="PS50889">
    <property type="entry name" value="S4"/>
    <property type="match status" value="1"/>
</dbReference>
<gene>
    <name evidence="9" type="ORF">BEN76_02685</name>
</gene>
<dbReference type="STRING" id="487316.BEN76_02685"/>
<dbReference type="SMART" id="SM00363">
    <property type="entry name" value="S4"/>
    <property type="match status" value="1"/>
</dbReference>
<dbReference type="InterPro" id="IPR050343">
    <property type="entry name" value="RsuA_PseudoU_synthase"/>
</dbReference>
<comment type="function">
    <text evidence="5">Responsible for synthesis of pseudouridine from uracil-516 in 16S ribosomal RNA.</text>
</comment>
<dbReference type="Gene3D" id="3.30.70.1560">
    <property type="entry name" value="Alpha-L RNA-binding motif"/>
    <property type="match status" value="1"/>
</dbReference>
<dbReference type="EC" id="5.4.99.-" evidence="7"/>
<dbReference type="AlphaFoldDB" id="A0A1P8EFL0"/>
<dbReference type="SUPFAM" id="SSF55174">
    <property type="entry name" value="Alpha-L RNA-binding motif"/>
    <property type="match status" value="1"/>
</dbReference>
<dbReference type="KEGG" id="asol:BEN76_02685"/>
<dbReference type="PROSITE" id="PS01149">
    <property type="entry name" value="PSI_RSU"/>
    <property type="match status" value="1"/>
</dbReference>
<name>A0A1P8EFL0_9GAMM</name>
<evidence type="ECO:0000256" key="3">
    <source>
        <dbReference type="ARBA" id="ARBA00023235"/>
    </source>
</evidence>
<evidence type="ECO:0000256" key="7">
    <source>
        <dbReference type="RuleBase" id="RU003887"/>
    </source>
</evidence>
<dbReference type="Proteomes" id="UP000185674">
    <property type="component" value="Chromosome"/>
</dbReference>
<evidence type="ECO:0000256" key="1">
    <source>
        <dbReference type="ARBA" id="ARBA00008348"/>
    </source>
</evidence>
<dbReference type="InterPro" id="IPR018496">
    <property type="entry name" value="PsdUridine_synth_RsuA/RluB_CS"/>
</dbReference>
<dbReference type="InterPro" id="IPR042092">
    <property type="entry name" value="PsdUridine_s_RsuA/RluB/E/F_cat"/>
</dbReference>
<dbReference type="InterPro" id="IPR020103">
    <property type="entry name" value="PsdUridine_synth_cat_dom_sf"/>
</dbReference>
<dbReference type="CDD" id="cd00165">
    <property type="entry name" value="S4"/>
    <property type="match status" value="1"/>
</dbReference>
<dbReference type="PANTHER" id="PTHR47683:SF4">
    <property type="entry name" value="PSEUDOURIDINE SYNTHASE"/>
    <property type="match status" value="1"/>
</dbReference>
<dbReference type="InterPro" id="IPR002942">
    <property type="entry name" value="S4_RNA-bd"/>
</dbReference>
<comment type="catalytic activity">
    <reaction evidence="4">
        <text>uridine(516) in 16S rRNA = pseudouridine(516) in 16S rRNA</text>
        <dbReference type="Rhea" id="RHEA:38867"/>
        <dbReference type="Rhea" id="RHEA-COMP:10089"/>
        <dbReference type="Rhea" id="RHEA-COMP:10090"/>
        <dbReference type="ChEBI" id="CHEBI:65314"/>
        <dbReference type="ChEBI" id="CHEBI:65315"/>
        <dbReference type="EC" id="5.4.99.19"/>
    </reaction>
</comment>
<dbReference type="InterPro" id="IPR000748">
    <property type="entry name" value="PsdUridine_synth_RsuA/RluB/E/F"/>
</dbReference>
<proteinExistence type="inferred from homology"/>
<dbReference type="Gene3D" id="3.30.70.580">
    <property type="entry name" value="Pseudouridine synthase I, catalytic domain, N-terminal subdomain"/>
    <property type="match status" value="1"/>
</dbReference>
<evidence type="ECO:0000313" key="9">
    <source>
        <dbReference type="EMBL" id="APV34986.1"/>
    </source>
</evidence>
<dbReference type="GO" id="GO:0000455">
    <property type="term" value="P:enzyme-directed rRNA pseudouridine synthesis"/>
    <property type="evidence" value="ECO:0007669"/>
    <property type="project" value="UniProtKB-ARBA"/>
</dbReference>
<dbReference type="eggNOG" id="COG1187">
    <property type="taxonomic scope" value="Bacteria"/>
</dbReference>
<organism evidence="9 10">
    <name type="scientific">Acinetobacter soli</name>
    <dbReference type="NCBI Taxonomy" id="487316"/>
    <lineage>
        <taxon>Bacteria</taxon>
        <taxon>Pseudomonadati</taxon>
        <taxon>Pseudomonadota</taxon>
        <taxon>Gammaproteobacteria</taxon>
        <taxon>Moraxellales</taxon>
        <taxon>Moraxellaceae</taxon>
        <taxon>Acinetobacter</taxon>
    </lineage>
</organism>
<sequence length="234" mass="26478">MLLEKMLQSQGFGSRKHCQQLIKNGHVSIGEDTVTDLKLRVQTEHLQFRVFGESYIYREKVYIALNKPQGFECSHQPQHHQSVFSLLPDILIDRGIAAVGRLDQDTTGLLLLTDDGQFLHALTHPKKHVPKVYHVHTADPITEVQLSQLEQGVELRNETGLFAATAVQQLDEYHLSLTIHQGVYHQVKRMIAAVGNKVESLHRQQIGQLVLPELAQGDWIYLSDAQINLARQST</sequence>
<comment type="similarity">
    <text evidence="1 7">Belongs to the pseudouridine synthase RsuA family.</text>
</comment>
<dbReference type="SUPFAM" id="SSF55120">
    <property type="entry name" value="Pseudouridine synthase"/>
    <property type="match status" value="1"/>
</dbReference>
<keyword evidence="3 7" id="KW-0413">Isomerase</keyword>
<dbReference type="InterPro" id="IPR006145">
    <property type="entry name" value="PsdUridine_synth_RsuA/RluA"/>
</dbReference>
<evidence type="ECO:0000259" key="8">
    <source>
        <dbReference type="SMART" id="SM00363"/>
    </source>
</evidence>
<dbReference type="CDD" id="cd02553">
    <property type="entry name" value="PseudoU_synth_RsuA"/>
    <property type="match status" value="1"/>
</dbReference>
<dbReference type="Pfam" id="PF00849">
    <property type="entry name" value="PseudoU_synth_2"/>
    <property type="match status" value="1"/>
</dbReference>
<evidence type="ECO:0000256" key="5">
    <source>
        <dbReference type="ARBA" id="ARBA00037590"/>
    </source>
</evidence>
<dbReference type="RefSeq" id="WP_076032166.1">
    <property type="nucleotide sequence ID" value="NZ_CP016896.1"/>
</dbReference>
<evidence type="ECO:0000313" key="10">
    <source>
        <dbReference type="Proteomes" id="UP000185674"/>
    </source>
</evidence>
<reference evidence="9 10" key="1">
    <citation type="submission" date="2016-08" db="EMBL/GenBank/DDBJ databases">
        <title>Complete genome sequence of Acinetobacter baylyi strain GFJ2.</title>
        <authorList>
            <person name="Tabata M."/>
            <person name="Kuboki S."/>
            <person name="Gibu N."/>
            <person name="Kinouchi Y."/>
            <person name="Vangnai A."/>
            <person name="Kasai D."/>
            <person name="Fukuda M."/>
        </authorList>
    </citation>
    <scope>NUCLEOTIDE SEQUENCE [LARGE SCALE GENOMIC DNA]</scope>
    <source>
        <strain evidence="9 10">GFJ2</strain>
    </source>
</reference>
<protein>
    <recommendedName>
        <fullName evidence="7">Pseudouridine synthase</fullName>
        <ecNumber evidence="7">5.4.99.-</ecNumber>
    </recommendedName>
</protein>
<dbReference type="GO" id="GO:0003723">
    <property type="term" value="F:RNA binding"/>
    <property type="evidence" value="ECO:0007669"/>
    <property type="project" value="UniProtKB-KW"/>
</dbReference>
<evidence type="ECO:0000256" key="4">
    <source>
        <dbReference type="ARBA" id="ARBA00036749"/>
    </source>
</evidence>
<evidence type="ECO:0000256" key="6">
    <source>
        <dbReference type="PROSITE-ProRule" id="PRU00182"/>
    </source>
</evidence>
<dbReference type="PANTHER" id="PTHR47683">
    <property type="entry name" value="PSEUDOURIDINE SYNTHASE FAMILY PROTEIN-RELATED"/>
    <property type="match status" value="1"/>
</dbReference>
<dbReference type="EMBL" id="CP016896">
    <property type="protein sequence ID" value="APV34986.1"/>
    <property type="molecule type" value="Genomic_DNA"/>
</dbReference>
<dbReference type="GO" id="GO:0160136">
    <property type="term" value="F:16S rRNA pseudouridine(516) synthase activity"/>
    <property type="evidence" value="ECO:0007669"/>
    <property type="project" value="UniProtKB-EC"/>
</dbReference>
<dbReference type="Pfam" id="PF01479">
    <property type="entry name" value="S4"/>
    <property type="match status" value="1"/>
</dbReference>
<dbReference type="NCBIfam" id="TIGR00093">
    <property type="entry name" value="pseudouridine synthase"/>
    <property type="match status" value="1"/>
</dbReference>
<evidence type="ECO:0000256" key="2">
    <source>
        <dbReference type="ARBA" id="ARBA00022884"/>
    </source>
</evidence>
<accession>A0A1P8EFL0</accession>
<keyword evidence="2 6" id="KW-0694">RNA-binding</keyword>
<feature type="domain" description="RNA-binding S4" evidence="8">
    <location>
        <begin position="1"/>
        <end position="64"/>
    </location>
</feature>
<dbReference type="InterPro" id="IPR036986">
    <property type="entry name" value="S4_RNA-bd_sf"/>
</dbReference>
<dbReference type="InterPro" id="IPR020094">
    <property type="entry name" value="TruA/RsuA/RluB/E/F_N"/>
</dbReference>